<comment type="subcellular location">
    <subcellularLocation>
        <location evidence="1">Endomembrane system</location>
    </subcellularLocation>
</comment>
<evidence type="ECO:0000256" key="4">
    <source>
        <dbReference type="ARBA" id="ARBA00023136"/>
    </source>
</evidence>
<keyword evidence="4" id="KW-0472">Membrane</keyword>
<proteinExistence type="predicted"/>
<feature type="compositionally biased region" description="Acidic residues" evidence="5">
    <location>
        <begin position="67"/>
        <end position="84"/>
    </location>
</feature>
<keyword evidence="2" id="KW-0813">Transport</keyword>
<evidence type="ECO:0000259" key="6">
    <source>
        <dbReference type="PROSITE" id="PS51072"/>
    </source>
</evidence>
<evidence type="ECO:0000313" key="7">
    <source>
        <dbReference type="EMBL" id="WFD39948.1"/>
    </source>
</evidence>
<accession>A0AAF0EZF2</accession>
<dbReference type="InterPro" id="IPR036168">
    <property type="entry name" value="AP2_Mu_C_sf"/>
</dbReference>
<feature type="domain" description="MHD" evidence="6">
    <location>
        <begin position="248"/>
        <end position="529"/>
    </location>
</feature>
<dbReference type="AlphaFoldDB" id="A0AAF0EZF2"/>
<feature type="region of interest" description="Disordered" evidence="5">
    <location>
        <begin position="62"/>
        <end position="115"/>
    </location>
</feature>
<dbReference type="InterPro" id="IPR028565">
    <property type="entry name" value="MHD"/>
</dbReference>
<dbReference type="PRINTS" id="PR00314">
    <property type="entry name" value="CLATHRINADPT"/>
</dbReference>
<evidence type="ECO:0000313" key="8">
    <source>
        <dbReference type="Proteomes" id="UP001217754"/>
    </source>
</evidence>
<protein>
    <recommendedName>
        <fullName evidence="6">MHD domain-containing protein</fullName>
    </recommendedName>
</protein>
<dbReference type="GO" id="GO:0012505">
    <property type="term" value="C:endomembrane system"/>
    <property type="evidence" value="ECO:0007669"/>
    <property type="project" value="UniProtKB-SubCell"/>
</dbReference>
<organism evidence="7 8">
    <name type="scientific">Malassezia japonica</name>
    <dbReference type="NCBI Taxonomy" id="223818"/>
    <lineage>
        <taxon>Eukaryota</taxon>
        <taxon>Fungi</taxon>
        <taxon>Dikarya</taxon>
        <taxon>Basidiomycota</taxon>
        <taxon>Ustilaginomycotina</taxon>
        <taxon>Malasseziomycetes</taxon>
        <taxon>Malasseziales</taxon>
        <taxon>Malasseziaceae</taxon>
        <taxon>Malassezia</taxon>
    </lineage>
</organism>
<evidence type="ECO:0000256" key="2">
    <source>
        <dbReference type="ARBA" id="ARBA00022448"/>
    </source>
</evidence>
<dbReference type="SUPFAM" id="SSF49447">
    <property type="entry name" value="Second domain of Mu2 adaptin subunit (ap50) of ap2 adaptor"/>
    <property type="match status" value="1"/>
</dbReference>
<reference evidence="7" key="1">
    <citation type="submission" date="2023-03" db="EMBL/GenBank/DDBJ databases">
        <title>Mating type loci evolution in Malassezia.</title>
        <authorList>
            <person name="Coelho M.A."/>
        </authorList>
    </citation>
    <scope>NUCLEOTIDE SEQUENCE</scope>
    <source>
        <strain evidence="7">CBS 9431</strain>
    </source>
</reference>
<dbReference type="PANTHER" id="PTHR10529">
    <property type="entry name" value="AP COMPLEX SUBUNIT MU"/>
    <property type="match status" value="1"/>
</dbReference>
<dbReference type="EMBL" id="CP119962">
    <property type="protein sequence ID" value="WFD39948.1"/>
    <property type="molecule type" value="Genomic_DNA"/>
</dbReference>
<dbReference type="Gene3D" id="2.60.40.1170">
    <property type="entry name" value="Mu homology domain, subdomain B"/>
    <property type="match status" value="2"/>
</dbReference>
<dbReference type="InterPro" id="IPR001392">
    <property type="entry name" value="Clathrin_mu"/>
</dbReference>
<dbReference type="SUPFAM" id="SSF64356">
    <property type="entry name" value="SNARE-like"/>
    <property type="match status" value="1"/>
</dbReference>
<dbReference type="GO" id="GO:0016192">
    <property type="term" value="P:vesicle-mediated transport"/>
    <property type="evidence" value="ECO:0007669"/>
    <property type="project" value="InterPro"/>
</dbReference>
<dbReference type="RefSeq" id="XP_060122845.1">
    <property type="nucleotide sequence ID" value="XM_060266862.1"/>
</dbReference>
<gene>
    <name evidence="7" type="ORF">MJAP1_002930</name>
</gene>
<dbReference type="CDD" id="cd14837">
    <property type="entry name" value="AP3_Mu_N"/>
    <property type="match status" value="1"/>
</dbReference>
<keyword evidence="8" id="KW-1185">Reference proteome</keyword>
<dbReference type="InterPro" id="IPR011012">
    <property type="entry name" value="Longin-like_dom_sf"/>
</dbReference>
<dbReference type="Gene3D" id="3.30.450.60">
    <property type="match status" value="1"/>
</dbReference>
<evidence type="ECO:0000256" key="5">
    <source>
        <dbReference type="SAM" id="MobiDB-lite"/>
    </source>
</evidence>
<evidence type="ECO:0000256" key="1">
    <source>
        <dbReference type="ARBA" id="ARBA00004308"/>
    </source>
</evidence>
<keyword evidence="3" id="KW-0653">Protein transport</keyword>
<name>A0AAF0EZF2_9BASI</name>
<sequence length="529" mass="57209">MDGLIVLGASGRPIVLSRFRNRHAVYPLLHVDYLNSVLRKARASGSERDVPPVLVVPVAEDVLRAEESEESEESEEESEEESGEESAASESSKDMPNVWTADAPADAPPAPADDTHEGGAVLCHIKVGELRFLCPVSREVDPLVPLEFLHRVVDVLQSYLAASSDPALMTEELICDHFDTVYELLEEMLDGDGNVLITETNALKDIVLPPSWLDRLVSTVGLGSASEQSRSALTSQVPWRRPNSKYAKNEFYLDFVECLEGIVNAAGKPVALELAGRIDGTAWLSGVPELTVPLTKPELVQDAAWHACVRQKKWSSASVLNFLPPDGPFELGTYRIATKLTGDAAPALGHSALSSADTTLPLALDVQLDDWDAALGTHAFSITIESKLGAPRALTDLVVEWQLGERAQGLDAAVRDYGMPSTAHSVSHTSSASELSATQSGSVVFDRRRHLLRWTTPTLAAGACTKLQGTILAHGAPTRPLYALQVKFTVLGHSLSGLRAKEIQMDHVNYAPTKGVRNVLSGALEWRRT</sequence>
<dbReference type="PROSITE" id="PS51072">
    <property type="entry name" value="MHD"/>
    <property type="match status" value="1"/>
</dbReference>
<dbReference type="Proteomes" id="UP001217754">
    <property type="component" value="Chromosome 5"/>
</dbReference>
<dbReference type="Pfam" id="PF00928">
    <property type="entry name" value="Adap_comp_sub"/>
    <property type="match status" value="1"/>
</dbReference>
<dbReference type="GeneID" id="85226581"/>
<dbReference type="GO" id="GO:0030131">
    <property type="term" value="C:clathrin adaptor complex"/>
    <property type="evidence" value="ECO:0007669"/>
    <property type="project" value="UniProtKB-UniRule"/>
</dbReference>
<dbReference type="InterPro" id="IPR050431">
    <property type="entry name" value="Adaptor_comp_med_subunit"/>
</dbReference>
<dbReference type="GO" id="GO:0006886">
    <property type="term" value="P:intracellular protein transport"/>
    <property type="evidence" value="ECO:0007669"/>
    <property type="project" value="UniProtKB-UniRule"/>
</dbReference>
<evidence type="ECO:0000256" key="3">
    <source>
        <dbReference type="ARBA" id="ARBA00022927"/>
    </source>
</evidence>